<dbReference type="AlphaFoldDB" id="A0A9C7GB98"/>
<dbReference type="Gene3D" id="3.40.630.80">
    <property type="match status" value="1"/>
</dbReference>
<keyword evidence="3" id="KW-1185">Reference proteome</keyword>
<protein>
    <recommendedName>
        <fullName evidence="1">N-acetyltransferase domain-containing protein</fullName>
    </recommendedName>
</protein>
<proteinExistence type="predicted"/>
<dbReference type="RefSeq" id="WP_230497646.1">
    <property type="nucleotide sequence ID" value="NZ_CAKJTG010000019.1"/>
</dbReference>
<comment type="caution">
    <text evidence="2">The sequence shown here is derived from an EMBL/GenBank/DDBJ whole genome shotgun (WGS) entry which is preliminary data.</text>
</comment>
<dbReference type="Pfam" id="PF18015">
    <property type="entry name" value="Acetyltransf_19"/>
    <property type="match status" value="1"/>
</dbReference>
<dbReference type="InterPro" id="IPR040579">
    <property type="entry name" value="Acetyltransf_19"/>
</dbReference>
<sequence>MNYHFKPCNIEDCKELIQEYVSMLQSPFDSFLEEHIVSSKFYLIKDNEEAVGYYAIFKNELLTQFFLKASMYSKSQEVLKQVLASHPVSSIFVPTCDEFMLSTVLDQDFKMTKQAYFFQDSQVPVSEDKLFQNGQLRKAEQVDAQQIIDVSQDFFDRLDERIEAGEMFVFMNDHQLLGVGIIEISRLQCGYASVGMFVNEAFRKQGIGRTIIYRLKEWCYQNQITPICGCWYYNTNSKLTLESAGMVSKTRLLNFQVGRD</sequence>
<reference evidence="2" key="1">
    <citation type="submission" date="2021-10" db="EMBL/GenBank/DDBJ databases">
        <authorList>
            <person name="Criscuolo A."/>
        </authorList>
    </citation>
    <scope>NUCLEOTIDE SEQUENCE</scope>
    <source>
        <strain evidence="2">CIP111885</strain>
    </source>
</reference>
<dbReference type="Gene3D" id="3.40.630.30">
    <property type="match status" value="1"/>
</dbReference>
<evidence type="ECO:0000313" key="3">
    <source>
        <dbReference type="Proteomes" id="UP000789845"/>
    </source>
</evidence>
<dbReference type="CDD" id="cd04301">
    <property type="entry name" value="NAT_SF"/>
    <property type="match status" value="1"/>
</dbReference>
<evidence type="ECO:0000259" key="1">
    <source>
        <dbReference type="PROSITE" id="PS51186"/>
    </source>
</evidence>
<dbReference type="EMBL" id="CAKJTG010000019">
    <property type="protein sequence ID" value="CAG9609411.1"/>
    <property type="molecule type" value="Genomic_DNA"/>
</dbReference>
<organism evidence="2 3">
    <name type="scientific">Pseudoneobacillus rhizosphaerae</name>
    <dbReference type="NCBI Taxonomy" id="2880968"/>
    <lineage>
        <taxon>Bacteria</taxon>
        <taxon>Bacillati</taxon>
        <taxon>Bacillota</taxon>
        <taxon>Bacilli</taxon>
        <taxon>Bacillales</taxon>
        <taxon>Bacillaceae</taxon>
        <taxon>Pseudoneobacillus</taxon>
    </lineage>
</organism>
<dbReference type="Pfam" id="PF00583">
    <property type="entry name" value="Acetyltransf_1"/>
    <property type="match status" value="1"/>
</dbReference>
<dbReference type="InterPro" id="IPR016181">
    <property type="entry name" value="Acyl_CoA_acyltransferase"/>
</dbReference>
<dbReference type="SUPFAM" id="SSF55729">
    <property type="entry name" value="Acyl-CoA N-acyltransferases (Nat)"/>
    <property type="match status" value="1"/>
</dbReference>
<dbReference type="PROSITE" id="PS51186">
    <property type="entry name" value="GNAT"/>
    <property type="match status" value="1"/>
</dbReference>
<evidence type="ECO:0000313" key="2">
    <source>
        <dbReference type="EMBL" id="CAG9609411.1"/>
    </source>
</evidence>
<dbReference type="InterPro" id="IPR000182">
    <property type="entry name" value="GNAT_dom"/>
</dbReference>
<feature type="domain" description="N-acetyltransferase" evidence="1">
    <location>
        <begin position="134"/>
        <end position="260"/>
    </location>
</feature>
<dbReference type="GO" id="GO:0016747">
    <property type="term" value="F:acyltransferase activity, transferring groups other than amino-acyl groups"/>
    <property type="evidence" value="ECO:0007669"/>
    <property type="project" value="InterPro"/>
</dbReference>
<dbReference type="Proteomes" id="UP000789845">
    <property type="component" value="Unassembled WGS sequence"/>
</dbReference>
<accession>A0A9C7GB98</accession>
<name>A0A9C7GB98_9BACI</name>
<gene>
    <name evidence="2" type="ORF">NEOCIP111885_03153</name>
</gene>